<feature type="region of interest" description="Disordered" evidence="3">
    <location>
        <begin position="787"/>
        <end position="829"/>
    </location>
</feature>
<dbReference type="PANTHER" id="PTHR22942:SF66">
    <property type="entry name" value="RE19845P"/>
    <property type="match status" value="1"/>
</dbReference>
<dbReference type="InterPro" id="IPR013632">
    <property type="entry name" value="Rad51_C"/>
</dbReference>
<dbReference type="Gene3D" id="3.40.50.300">
    <property type="entry name" value="P-loop containing nucleotide triphosphate hydrolases"/>
    <property type="match status" value="1"/>
</dbReference>
<evidence type="ECO:0000256" key="1">
    <source>
        <dbReference type="ARBA" id="ARBA00022741"/>
    </source>
</evidence>
<dbReference type="PROSITE" id="PS50162">
    <property type="entry name" value="RECA_2"/>
    <property type="match status" value="1"/>
</dbReference>
<dbReference type="GO" id="GO:0003690">
    <property type="term" value="F:double-stranded DNA binding"/>
    <property type="evidence" value="ECO:0007669"/>
    <property type="project" value="TreeGrafter"/>
</dbReference>
<dbReference type="GO" id="GO:0061982">
    <property type="term" value="P:meiosis I cell cycle process"/>
    <property type="evidence" value="ECO:0007669"/>
    <property type="project" value="UniProtKB-ARBA"/>
</dbReference>
<dbReference type="GO" id="GO:0000150">
    <property type="term" value="F:DNA strand exchange activity"/>
    <property type="evidence" value="ECO:0007669"/>
    <property type="project" value="TreeGrafter"/>
</dbReference>
<evidence type="ECO:0000259" key="4">
    <source>
        <dbReference type="PROSITE" id="PS50162"/>
    </source>
</evidence>
<dbReference type="InterPro" id="IPR027417">
    <property type="entry name" value="P-loop_NTPase"/>
</dbReference>
<feature type="compositionally biased region" description="Polar residues" evidence="3">
    <location>
        <begin position="265"/>
        <end position="277"/>
    </location>
</feature>
<organism evidence="5 6">
    <name type="scientific">Tilletia horrida</name>
    <dbReference type="NCBI Taxonomy" id="155126"/>
    <lineage>
        <taxon>Eukaryota</taxon>
        <taxon>Fungi</taxon>
        <taxon>Dikarya</taxon>
        <taxon>Basidiomycota</taxon>
        <taxon>Ustilaginomycotina</taxon>
        <taxon>Exobasidiomycetes</taxon>
        <taxon>Tilletiales</taxon>
        <taxon>Tilletiaceae</taxon>
        <taxon>Tilletia</taxon>
    </lineage>
</organism>
<keyword evidence="2" id="KW-0067">ATP-binding</keyword>
<feature type="region of interest" description="Disordered" evidence="3">
    <location>
        <begin position="183"/>
        <end position="286"/>
    </location>
</feature>
<accession>A0AAN6JUM1</accession>
<dbReference type="Pfam" id="PF08423">
    <property type="entry name" value="Rad51"/>
    <property type="match status" value="1"/>
</dbReference>
<dbReference type="GO" id="GO:0006312">
    <property type="term" value="P:mitotic recombination"/>
    <property type="evidence" value="ECO:0007669"/>
    <property type="project" value="TreeGrafter"/>
</dbReference>
<dbReference type="EMBL" id="JAPDMZ010000004">
    <property type="protein sequence ID" value="KAK0557603.1"/>
    <property type="molecule type" value="Genomic_DNA"/>
</dbReference>
<feature type="compositionally biased region" description="Basic and acidic residues" evidence="3">
    <location>
        <begin position="856"/>
        <end position="871"/>
    </location>
</feature>
<feature type="domain" description="RecA family profile 1" evidence="4">
    <location>
        <begin position="294"/>
        <end position="343"/>
    </location>
</feature>
<protein>
    <submittedName>
        <fullName evidence="5">DNA repair protein rhp57</fullName>
    </submittedName>
</protein>
<name>A0AAN6JUM1_9BASI</name>
<proteinExistence type="predicted"/>
<dbReference type="AlphaFoldDB" id="A0AAN6JUM1"/>
<dbReference type="PANTHER" id="PTHR22942">
    <property type="entry name" value="RECA/RAD51/RADA DNA STRAND-PAIRING FAMILY MEMBER"/>
    <property type="match status" value="1"/>
</dbReference>
<comment type="caution">
    <text evidence="5">The sequence shown here is derived from an EMBL/GenBank/DDBJ whole genome shotgun (WGS) entry which is preliminary data.</text>
</comment>
<keyword evidence="6" id="KW-1185">Reference proteome</keyword>
<evidence type="ECO:0000256" key="3">
    <source>
        <dbReference type="SAM" id="MobiDB-lite"/>
    </source>
</evidence>
<evidence type="ECO:0000313" key="6">
    <source>
        <dbReference type="Proteomes" id="UP001176517"/>
    </source>
</evidence>
<reference evidence="5" key="1">
    <citation type="journal article" date="2023" name="PhytoFront">
        <title>Draft Genome Resources of Seven Strains of Tilletia horrida, Causal Agent of Kernel Smut of Rice.</title>
        <authorList>
            <person name="Khanal S."/>
            <person name="Antony Babu S."/>
            <person name="Zhou X.G."/>
        </authorList>
    </citation>
    <scope>NUCLEOTIDE SEQUENCE</scope>
    <source>
        <strain evidence="5">TX6</strain>
    </source>
</reference>
<dbReference type="InterPro" id="IPR020588">
    <property type="entry name" value="RecA_ATP-bd"/>
</dbReference>
<feature type="region of interest" description="Disordered" evidence="3">
    <location>
        <begin position="715"/>
        <end position="758"/>
    </location>
</feature>
<keyword evidence="1" id="KW-0547">Nucleotide-binding</keyword>
<dbReference type="GO" id="GO:0140664">
    <property type="term" value="F:ATP-dependent DNA damage sensor activity"/>
    <property type="evidence" value="ECO:0007669"/>
    <property type="project" value="InterPro"/>
</dbReference>
<feature type="region of interest" description="Disordered" evidence="3">
    <location>
        <begin position="851"/>
        <end position="871"/>
    </location>
</feature>
<dbReference type="GO" id="GO:0003697">
    <property type="term" value="F:single-stranded DNA binding"/>
    <property type="evidence" value="ECO:0007669"/>
    <property type="project" value="TreeGrafter"/>
</dbReference>
<feature type="region of interest" description="Disordered" evidence="3">
    <location>
        <begin position="132"/>
        <end position="163"/>
    </location>
</feature>
<evidence type="ECO:0000256" key="2">
    <source>
        <dbReference type="ARBA" id="ARBA00022840"/>
    </source>
</evidence>
<dbReference type="GO" id="GO:0042148">
    <property type="term" value="P:DNA strand invasion"/>
    <property type="evidence" value="ECO:0007669"/>
    <property type="project" value="TreeGrafter"/>
</dbReference>
<dbReference type="Proteomes" id="UP001176517">
    <property type="component" value="Unassembled WGS sequence"/>
</dbReference>
<gene>
    <name evidence="5" type="primary">rhp57</name>
    <name evidence="5" type="ORF">OC846_000391</name>
</gene>
<evidence type="ECO:0000313" key="5">
    <source>
        <dbReference type="EMBL" id="KAK0557603.1"/>
    </source>
</evidence>
<dbReference type="GO" id="GO:0000730">
    <property type="term" value="P:DNA recombinase assembly"/>
    <property type="evidence" value="ECO:0007669"/>
    <property type="project" value="TreeGrafter"/>
</dbReference>
<sequence length="871" mass="93938">MSIPTVIDSIGGLTPRQRALCRRAGFFSAEQLLLSTIDTIVKQLHVERPEAVTIHRRAAVALGAPCSSAYHILTSRVQPAFEPVTLAATPHSHKLHGRSRIPLIDRQEDRSALDPLDANRIRRGRLGITVAATQGVDEVEQESSDRSSPSPVDTEAPGDDHHVGFFSERSVLAAWPTYHGPSEVVPCSQEDDQDQPFGLISPASVRSTQVRDRTSPAQRKLSLRAVGKKRAWEEPSNTRTKRRLIETSESSDEASDLSEIEDQESTSLRTPQSVPDSNTEEEPLTEADVLAAVQKLWLSTGDRELDTILGGGLRRGSVAELVGESSSGKTQLALQTAVHTILGIDAGSILDPWDPATRPKGVAILTSQGEATASSLIKRIVELADALPQCRHLNSSGQDNHVNLVLRNIHIACLQDADALEHALAFTLPGLENRLQAQCQPHIGPLALVIIEGLPVFLQDDAVDLNKVQGRQTRTRLLCSIADRLRSLCHSPRLTTRHSEADQVDYYGPAVLVSNHVSDAFERETAIVRAALQEGCIPVHDLEFGVGEGYGAPSANLMTSADAGDEPPLAVDLQSQHFTGLLSTIPTSVGATGLRPQRDNSGQDLPFQLHDFARALKGRLKIAQLGNVWANCVNTRLVLSRTARRVPASVVPHHSEWSAVRNDDTDEDQKPQSHFRVLQVRHASVAFSPFTASGLNSKAEVDFVISKGRGFQAIPNEQDLDRMTLTQQQNRKKHARTSGSGTGNGNGPDQTDPDELFDDFDDAEDELARLAFDVEMDAALSAVPDQVAAQDQDGYPGASSPTCAGDSSSVSQAVAAHDSPVRSQFSVPSIPSTPLGAGGVIPASSLPIFADEGVEPDEHGMLTSELDRSEM</sequence>
<dbReference type="SUPFAM" id="SSF52540">
    <property type="entry name" value="P-loop containing nucleoside triphosphate hydrolases"/>
    <property type="match status" value="1"/>
</dbReference>
<dbReference type="GO" id="GO:0005524">
    <property type="term" value="F:ATP binding"/>
    <property type="evidence" value="ECO:0007669"/>
    <property type="project" value="UniProtKB-KW"/>
</dbReference>
<feature type="compositionally biased region" description="Acidic residues" evidence="3">
    <location>
        <begin position="249"/>
        <end position="264"/>
    </location>
</feature>
<feature type="compositionally biased region" description="Polar residues" evidence="3">
    <location>
        <begin position="799"/>
        <end position="812"/>
    </location>
</feature>